<evidence type="ECO:0000256" key="5">
    <source>
        <dbReference type="ARBA" id="ARBA00022741"/>
    </source>
</evidence>
<dbReference type="EMBL" id="FRXN01000003">
    <property type="protein sequence ID" value="SHO62446.1"/>
    <property type="molecule type" value="Genomic_DNA"/>
</dbReference>
<keyword evidence="9" id="KW-0802">TPR repeat</keyword>
<dbReference type="Gene3D" id="3.30.565.10">
    <property type="entry name" value="Histidine kinase-like ATPase, C-terminal domain"/>
    <property type="match status" value="1"/>
</dbReference>
<dbReference type="Gene3D" id="1.20.5.1930">
    <property type="match status" value="1"/>
</dbReference>
<accession>A0A1M7ZCL9</accession>
<keyword evidence="8" id="KW-0902">Two-component regulatory system</keyword>
<dbReference type="SUPFAM" id="SSF48452">
    <property type="entry name" value="TPR-like"/>
    <property type="match status" value="2"/>
</dbReference>
<name>A0A1M7ZCL9_9BACT</name>
<dbReference type="Pfam" id="PF02518">
    <property type="entry name" value="HATPase_c"/>
    <property type="match status" value="1"/>
</dbReference>
<evidence type="ECO:0000256" key="3">
    <source>
        <dbReference type="ARBA" id="ARBA00022553"/>
    </source>
</evidence>
<feature type="domain" description="Signal transduction histidine kinase subgroup 3 dimerisation and phosphoacceptor" evidence="13">
    <location>
        <begin position="461"/>
        <end position="524"/>
    </location>
</feature>
<evidence type="ECO:0000313" key="15">
    <source>
        <dbReference type="Proteomes" id="UP000184609"/>
    </source>
</evidence>
<dbReference type="GO" id="GO:0005524">
    <property type="term" value="F:ATP binding"/>
    <property type="evidence" value="ECO:0007669"/>
    <property type="project" value="UniProtKB-KW"/>
</dbReference>
<evidence type="ECO:0000256" key="2">
    <source>
        <dbReference type="ARBA" id="ARBA00012438"/>
    </source>
</evidence>
<dbReference type="Gene3D" id="1.25.40.10">
    <property type="entry name" value="Tetratricopeptide repeat domain"/>
    <property type="match status" value="2"/>
</dbReference>
<keyword evidence="3" id="KW-0597">Phosphoprotein</keyword>
<evidence type="ECO:0000256" key="4">
    <source>
        <dbReference type="ARBA" id="ARBA00022679"/>
    </source>
</evidence>
<reference evidence="15" key="1">
    <citation type="submission" date="2016-12" db="EMBL/GenBank/DDBJ databases">
        <authorList>
            <person name="Varghese N."/>
            <person name="Submissions S."/>
        </authorList>
    </citation>
    <scope>NUCLEOTIDE SEQUENCE [LARGE SCALE GENOMIC DNA]</scope>
    <source>
        <strain evidence="15">DSM 25035</strain>
    </source>
</reference>
<feature type="chain" id="PRO_5013201255" description="histidine kinase" evidence="11">
    <location>
        <begin position="24"/>
        <end position="653"/>
    </location>
</feature>
<evidence type="ECO:0000259" key="12">
    <source>
        <dbReference type="Pfam" id="PF02518"/>
    </source>
</evidence>
<evidence type="ECO:0000313" key="14">
    <source>
        <dbReference type="EMBL" id="SHO62446.1"/>
    </source>
</evidence>
<keyword evidence="7" id="KW-0067">ATP-binding</keyword>
<proteinExistence type="predicted"/>
<keyword evidence="6" id="KW-0418">Kinase</keyword>
<dbReference type="GO" id="GO:0016020">
    <property type="term" value="C:membrane"/>
    <property type="evidence" value="ECO:0007669"/>
    <property type="project" value="InterPro"/>
</dbReference>
<dbReference type="SMART" id="SM00028">
    <property type="entry name" value="TPR"/>
    <property type="match status" value="6"/>
</dbReference>
<dbReference type="InterPro" id="IPR011712">
    <property type="entry name" value="Sig_transdc_His_kin_sub3_dim/P"/>
</dbReference>
<organism evidence="14 15">
    <name type="scientific">Algoriphagus zhangzhouensis</name>
    <dbReference type="NCBI Taxonomy" id="1073327"/>
    <lineage>
        <taxon>Bacteria</taxon>
        <taxon>Pseudomonadati</taxon>
        <taxon>Bacteroidota</taxon>
        <taxon>Cytophagia</taxon>
        <taxon>Cytophagales</taxon>
        <taxon>Cyclobacteriaceae</taxon>
        <taxon>Algoriphagus</taxon>
    </lineage>
</organism>
<keyword evidence="4" id="KW-0808">Transferase</keyword>
<dbReference type="GO" id="GO:0046983">
    <property type="term" value="F:protein dimerization activity"/>
    <property type="evidence" value="ECO:0007669"/>
    <property type="project" value="InterPro"/>
</dbReference>
<dbReference type="PANTHER" id="PTHR24421">
    <property type="entry name" value="NITRATE/NITRITE SENSOR PROTEIN NARX-RELATED"/>
    <property type="match status" value="1"/>
</dbReference>
<dbReference type="InterPro" id="IPR050482">
    <property type="entry name" value="Sensor_HK_TwoCompSys"/>
</dbReference>
<dbReference type="Pfam" id="PF07730">
    <property type="entry name" value="HisKA_3"/>
    <property type="match status" value="1"/>
</dbReference>
<dbReference type="SUPFAM" id="SSF55874">
    <property type="entry name" value="ATPase domain of HSP90 chaperone/DNA topoisomerase II/histidine kinase"/>
    <property type="match status" value="1"/>
</dbReference>
<dbReference type="PROSITE" id="PS50005">
    <property type="entry name" value="TPR"/>
    <property type="match status" value="1"/>
</dbReference>
<dbReference type="EC" id="2.7.13.3" evidence="2"/>
<keyword evidence="11" id="KW-0732">Signal</keyword>
<dbReference type="Pfam" id="PF13374">
    <property type="entry name" value="TPR_10"/>
    <property type="match status" value="2"/>
</dbReference>
<dbReference type="PANTHER" id="PTHR24421:SF10">
    <property type="entry name" value="NITRATE_NITRITE SENSOR PROTEIN NARQ"/>
    <property type="match status" value="1"/>
</dbReference>
<dbReference type="RefSeq" id="WP_073571750.1">
    <property type="nucleotide sequence ID" value="NZ_FRXN01000003.1"/>
</dbReference>
<dbReference type="InterPro" id="IPR011990">
    <property type="entry name" value="TPR-like_helical_dom_sf"/>
</dbReference>
<evidence type="ECO:0000256" key="11">
    <source>
        <dbReference type="SAM" id="SignalP"/>
    </source>
</evidence>
<keyword evidence="10" id="KW-0175">Coiled coil</keyword>
<dbReference type="AlphaFoldDB" id="A0A1M7ZCL9"/>
<keyword evidence="5" id="KW-0547">Nucleotide-binding</keyword>
<evidence type="ECO:0000256" key="7">
    <source>
        <dbReference type="ARBA" id="ARBA00022840"/>
    </source>
</evidence>
<dbReference type="CDD" id="cd16917">
    <property type="entry name" value="HATPase_UhpB-NarQ-NarX-like"/>
    <property type="match status" value="1"/>
</dbReference>
<dbReference type="InterPro" id="IPR036890">
    <property type="entry name" value="HATPase_C_sf"/>
</dbReference>
<dbReference type="GO" id="GO:0000155">
    <property type="term" value="F:phosphorelay sensor kinase activity"/>
    <property type="evidence" value="ECO:0007669"/>
    <property type="project" value="InterPro"/>
</dbReference>
<dbReference type="InterPro" id="IPR003594">
    <property type="entry name" value="HATPase_dom"/>
</dbReference>
<evidence type="ECO:0000256" key="1">
    <source>
        <dbReference type="ARBA" id="ARBA00000085"/>
    </source>
</evidence>
<dbReference type="InterPro" id="IPR019734">
    <property type="entry name" value="TPR_rpt"/>
</dbReference>
<comment type="catalytic activity">
    <reaction evidence="1">
        <text>ATP + protein L-histidine = ADP + protein N-phospho-L-histidine.</text>
        <dbReference type="EC" id="2.7.13.3"/>
    </reaction>
</comment>
<evidence type="ECO:0000256" key="10">
    <source>
        <dbReference type="SAM" id="Coils"/>
    </source>
</evidence>
<dbReference type="Proteomes" id="UP000184609">
    <property type="component" value="Unassembled WGS sequence"/>
</dbReference>
<evidence type="ECO:0000259" key="13">
    <source>
        <dbReference type="Pfam" id="PF07730"/>
    </source>
</evidence>
<evidence type="ECO:0000256" key="9">
    <source>
        <dbReference type="PROSITE-ProRule" id="PRU00339"/>
    </source>
</evidence>
<sequence>MSHKKHASAFFGVLLAFSFSAFAQKDSLFNAAENFHQENKPLEAVEAYKNIGRYFESIQDYDSAFHFYRIEGEYIKEHIEKPTRDSLLGKVYMDFSFVALGMRNLDMALPYLDSAEFIYEKLKSYGDLARVMNNRANALNEMNRFQEAIGYLLKAIEYGELVENKESEDALLNSVYNNIGKNYLSLEDWSNAAKYTQMAINIHSSYEINNAHARLNLSNAYIGMDSTELAIQAALEAEEIYKEVGFAYGIIAAKNNIGLALKNQGNWEEASKLFEESILMSEEVNYPLGKLEAMINRSPILASNGQFVKAISEMKEAEELCLLYDDNQYLKSVQENLAELYEKTGNTSLALTYFKSFKALDDSLKSSENVKNVNDLLLRYESSEKEKQLAKQEAEIQTQNATLAIKNSQLAYLLSGLGILILGGTFFYSRNRSLQKEALQQAVIEEKEKGLDAVIQATEEERKRISKDLHDGIGQQLAALKLGLQNIQKRAGQDIQPELMEITGRFSKSADEIRQISHQMMPRALMEAGLVQASEDLLRNTFQYSDIHYEFEHHGMEERLDERIEISIYRVLQELLTNILKHSQANHVNIQLLKLKNKLTLLVEDNGQGISNENSKGHGQMNIRNRLDLIKGTVNYEPGSENGLLAIITVPLD</sequence>
<feature type="repeat" description="TPR" evidence="9">
    <location>
        <begin position="173"/>
        <end position="206"/>
    </location>
</feature>
<evidence type="ECO:0000256" key="6">
    <source>
        <dbReference type="ARBA" id="ARBA00022777"/>
    </source>
</evidence>
<dbReference type="OrthoDB" id="9760839at2"/>
<feature type="domain" description="Histidine kinase/HSP90-like ATPase" evidence="12">
    <location>
        <begin position="565"/>
        <end position="652"/>
    </location>
</feature>
<feature type="coiled-coil region" evidence="10">
    <location>
        <begin position="373"/>
        <end position="402"/>
    </location>
</feature>
<feature type="signal peptide" evidence="11">
    <location>
        <begin position="1"/>
        <end position="23"/>
    </location>
</feature>
<evidence type="ECO:0000256" key="8">
    <source>
        <dbReference type="ARBA" id="ARBA00023012"/>
    </source>
</evidence>
<protein>
    <recommendedName>
        <fullName evidence="2">histidine kinase</fullName>
        <ecNumber evidence="2">2.7.13.3</ecNumber>
    </recommendedName>
</protein>
<gene>
    <name evidence="14" type="ORF">SAMN04488108_2083</name>
</gene>
<dbReference type="STRING" id="1073327.SAMN04488108_2083"/>
<keyword evidence="15" id="KW-1185">Reference proteome</keyword>